<organism evidence="2 3">
    <name type="scientific">Corchorus capsularis</name>
    <name type="common">Jute</name>
    <dbReference type="NCBI Taxonomy" id="210143"/>
    <lineage>
        <taxon>Eukaryota</taxon>
        <taxon>Viridiplantae</taxon>
        <taxon>Streptophyta</taxon>
        <taxon>Embryophyta</taxon>
        <taxon>Tracheophyta</taxon>
        <taxon>Spermatophyta</taxon>
        <taxon>Magnoliopsida</taxon>
        <taxon>eudicotyledons</taxon>
        <taxon>Gunneridae</taxon>
        <taxon>Pentapetalae</taxon>
        <taxon>rosids</taxon>
        <taxon>malvids</taxon>
        <taxon>Malvales</taxon>
        <taxon>Malvaceae</taxon>
        <taxon>Grewioideae</taxon>
        <taxon>Apeibeae</taxon>
        <taxon>Corchorus</taxon>
    </lineage>
</organism>
<dbReference type="Gramene" id="OMO59394">
    <property type="protein sequence ID" value="OMO59394"/>
    <property type="gene ID" value="CCACVL1_24855"/>
</dbReference>
<feature type="region of interest" description="Disordered" evidence="1">
    <location>
        <begin position="1"/>
        <end position="20"/>
    </location>
</feature>
<dbReference type="EMBL" id="AWWV01013961">
    <property type="protein sequence ID" value="OMO59394.1"/>
    <property type="molecule type" value="Genomic_DNA"/>
</dbReference>
<evidence type="ECO:0000313" key="3">
    <source>
        <dbReference type="Proteomes" id="UP000188268"/>
    </source>
</evidence>
<gene>
    <name evidence="2" type="ORF">CCACVL1_24855</name>
</gene>
<comment type="caution">
    <text evidence="2">The sequence shown here is derived from an EMBL/GenBank/DDBJ whole genome shotgun (WGS) entry which is preliminary data.</text>
</comment>
<evidence type="ECO:0000313" key="2">
    <source>
        <dbReference type="EMBL" id="OMO59394.1"/>
    </source>
</evidence>
<sequence>MAATNPTTATNGVFLDYPME</sequence>
<protein>
    <submittedName>
        <fullName evidence="2">Uncharacterized protein</fullName>
    </submittedName>
</protein>
<dbReference type="Proteomes" id="UP000188268">
    <property type="component" value="Unassembled WGS sequence"/>
</dbReference>
<proteinExistence type="predicted"/>
<reference evidence="2 3" key="1">
    <citation type="submission" date="2013-09" db="EMBL/GenBank/DDBJ databases">
        <title>Corchorus capsularis genome sequencing.</title>
        <authorList>
            <person name="Alam M."/>
            <person name="Haque M.S."/>
            <person name="Islam M.S."/>
            <person name="Emdad E.M."/>
            <person name="Islam M.M."/>
            <person name="Ahmed B."/>
            <person name="Halim A."/>
            <person name="Hossen Q.M.M."/>
            <person name="Hossain M.Z."/>
            <person name="Ahmed R."/>
            <person name="Khan M.M."/>
            <person name="Islam R."/>
            <person name="Rashid M.M."/>
            <person name="Khan S.A."/>
            <person name="Rahman M.S."/>
            <person name="Alam M."/>
        </authorList>
    </citation>
    <scope>NUCLEOTIDE SEQUENCE [LARGE SCALE GENOMIC DNA]</scope>
    <source>
        <strain evidence="3">cv. CVL-1</strain>
        <tissue evidence="2">Whole seedling</tissue>
    </source>
</reference>
<evidence type="ECO:0000256" key="1">
    <source>
        <dbReference type="SAM" id="MobiDB-lite"/>
    </source>
</evidence>
<accession>A0A1R3GMQ4</accession>
<feature type="compositionally biased region" description="Polar residues" evidence="1">
    <location>
        <begin position="1"/>
        <end position="11"/>
    </location>
</feature>
<name>A0A1R3GMQ4_COCAP</name>
<keyword evidence="3" id="KW-1185">Reference proteome</keyword>
<dbReference type="AlphaFoldDB" id="A0A1R3GMQ4"/>